<evidence type="ECO:0000256" key="9">
    <source>
        <dbReference type="ARBA" id="ARBA00048679"/>
    </source>
</evidence>
<dbReference type="InterPro" id="IPR000719">
    <property type="entry name" value="Prot_kinase_dom"/>
</dbReference>
<evidence type="ECO:0000256" key="1">
    <source>
        <dbReference type="ARBA" id="ARBA00003747"/>
    </source>
</evidence>
<dbReference type="SUPFAM" id="SSF56112">
    <property type="entry name" value="Protein kinase-like (PK-like)"/>
    <property type="match status" value="1"/>
</dbReference>
<evidence type="ECO:0000256" key="2">
    <source>
        <dbReference type="ARBA" id="ARBA00011534"/>
    </source>
</evidence>
<feature type="compositionally biased region" description="Basic and acidic residues" evidence="10">
    <location>
        <begin position="289"/>
        <end position="300"/>
    </location>
</feature>
<evidence type="ECO:0000256" key="8">
    <source>
        <dbReference type="ARBA" id="ARBA00047899"/>
    </source>
</evidence>
<comment type="function">
    <text evidence="1">Component of the EKC/KEOPS complex that is required for the formation of a threonylcarbamoyl group on adenosine at position 37 (t(6)A37) in tRNAs that read codons beginning with adenine. The complex is probably involved in the transfer of the threonylcarbamoyl moiety of threonylcarbamoyl-AMP (TC-AMP) to the N6 group of A37. BUD32 has ATPase activity in the context of the EKC/KEOPS complex and likely plays a supporting role to the catalytic subunit KAE1. The EKC/KEOPS complex also promotes both telomere uncapping and telomere elongation. The complex is required for efficient recruitment of transcriptional coactivators.</text>
</comment>
<dbReference type="EC" id="2.7.11.1" evidence="3"/>
<evidence type="ECO:0000256" key="10">
    <source>
        <dbReference type="SAM" id="MobiDB-lite"/>
    </source>
</evidence>
<dbReference type="InterPro" id="IPR008266">
    <property type="entry name" value="Tyr_kinase_AS"/>
</dbReference>
<dbReference type="Proteomes" id="UP000275772">
    <property type="component" value="Unassembled WGS sequence"/>
</dbReference>
<evidence type="ECO:0000256" key="7">
    <source>
        <dbReference type="ARBA" id="ARBA00033194"/>
    </source>
</evidence>
<feature type="region of interest" description="Disordered" evidence="10">
    <location>
        <begin position="724"/>
        <end position="769"/>
    </location>
</feature>
<dbReference type="PROSITE" id="PS50011">
    <property type="entry name" value="PROTEIN_KINASE_DOM"/>
    <property type="match status" value="1"/>
</dbReference>
<dbReference type="InterPro" id="IPR011009">
    <property type="entry name" value="Kinase-like_dom_sf"/>
</dbReference>
<accession>A0A383USL1</accession>
<evidence type="ECO:0000256" key="6">
    <source>
        <dbReference type="ARBA" id="ARBA00030980"/>
    </source>
</evidence>
<feature type="compositionally biased region" description="Polar residues" evidence="10">
    <location>
        <begin position="678"/>
        <end position="687"/>
    </location>
</feature>
<sequence length="1025" mass="115492">MIEYKFITNPSNCLAHHSSSTIHHSSHLIYILLTSYSYHYQLLPTFATIILLNNMLMSDEDVQHFIKYPLHKITTLFRVMCDFENFKMEGESPNESIDLTPISDLLENLFSLFNTYAQDNLVPSTMDKNMPGRIFYIYKRIISKAITISFFLPLVSSILSNAADAEIWAHLAYLVDKVEPITPQQYDASSSHHPNSHHDYTTAQLQGADETMEILKDALRKELTGSVFEDVEGFYAKFFEKPLWASKCKKISESYANRKDKKSFKFPDDRTEANVWQWIKTVQTNFIEPYRDPPTEKAADGPETATTVNTPNQLDASKKIKSFPLRGQKFRTTNGTQIKGGPTFRQVDFFIKSRSLRRGTPHSWRDIQVLGEFTKSPTSVWMDKFLQLAVYMREVFTAQPLRNFVHGFLLLDTKLQLWVFDRSGPYSTGFIEIGENPEVLIYVITAYMLMSDEELGIDTSVRHEKGQTIMTVTDAITQEPRTLILEAEPFVRQKAIVSRGTTCYRALDGTYVVKISWRAVDRLSEVSLLIQARNVRGVARLIGSWDDSKISKLREDMTITSEMERDVHPDDTIMTTTVEPIEAGPSIPTESHEQSTSAKRKGRAEGSDGDDCEQSSKRIRVSDVARSAQENAAMVSDQGHVNPTGSGATATVKIIRRSTRISSRGSIEYFVPSRKSGRASNSECSKSGSKRRRNPDPAQGKKPAMPERELKRLRISNTAGEIVSEDGIAPISTEVGPLTSAPGDRTGEDAEATTAAVNDGEADDPGTPELSIAYRDRQKTYIATEPRGRSIGEETTALDLLQGLRDAILAHRSLFMDTRILHRDVSINNIILTDPAVNDGLYGLLIDLDLAISLDDVKSNENRQTMTGTMEYIALGILEANIYKNKKGYKHTYRHDLESFFYVLVSACIRFGSGKKKSGGTYILSTWYTGTVRSMYFHKKEAVSHKHFEECVLNHFSTRFNCVKPLVKRLRAILFDKSTGVDTNTSPFPDEVYDLILKAYDDEINGIKLVEQLTRSNTETLIAES</sequence>
<dbReference type="PANTHER" id="PTHR38248">
    <property type="entry name" value="FUNK1 6"/>
    <property type="match status" value="1"/>
</dbReference>
<feature type="domain" description="Protein kinase" evidence="11">
    <location>
        <begin position="638"/>
        <end position="1021"/>
    </location>
</feature>
<organism evidence="12 13">
    <name type="scientific">Blumeria hordei</name>
    <name type="common">Barley powdery mildew</name>
    <name type="synonym">Blumeria graminis f. sp. hordei</name>
    <dbReference type="NCBI Taxonomy" id="2867405"/>
    <lineage>
        <taxon>Eukaryota</taxon>
        <taxon>Fungi</taxon>
        <taxon>Dikarya</taxon>
        <taxon>Ascomycota</taxon>
        <taxon>Pezizomycotina</taxon>
        <taxon>Leotiomycetes</taxon>
        <taxon>Erysiphales</taxon>
        <taxon>Erysiphaceae</taxon>
        <taxon>Blumeria</taxon>
    </lineage>
</organism>
<evidence type="ECO:0000256" key="5">
    <source>
        <dbReference type="ARBA" id="ARBA00019973"/>
    </source>
</evidence>
<comment type="catalytic activity">
    <reaction evidence="8">
        <text>L-threonyl-[protein] + ATP = O-phospho-L-threonyl-[protein] + ADP + H(+)</text>
        <dbReference type="Rhea" id="RHEA:46608"/>
        <dbReference type="Rhea" id="RHEA-COMP:11060"/>
        <dbReference type="Rhea" id="RHEA-COMP:11605"/>
        <dbReference type="ChEBI" id="CHEBI:15378"/>
        <dbReference type="ChEBI" id="CHEBI:30013"/>
        <dbReference type="ChEBI" id="CHEBI:30616"/>
        <dbReference type="ChEBI" id="CHEBI:61977"/>
        <dbReference type="ChEBI" id="CHEBI:456216"/>
        <dbReference type="EC" id="2.7.11.1"/>
    </reaction>
</comment>
<dbReference type="GO" id="GO:0004674">
    <property type="term" value="F:protein serine/threonine kinase activity"/>
    <property type="evidence" value="ECO:0007669"/>
    <property type="project" value="UniProtKB-EC"/>
</dbReference>
<comment type="catalytic activity">
    <reaction evidence="9">
        <text>L-seryl-[protein] + ATP = O-phospho-L-seryl-[protein] + ADP + H(+)</text>
        <dbReference type="Rhea" id="RHEA:17989"/>
        <dbReference type="Rhea" id="RHEA-COMP:9863"/>
        <dbReference type="Rhea" id="RHEA-COMP:11604"/>
        <dbReference type="ChEBI" id="CHEBI:15378"/>
        <dbReference type="ChEBI" id="CHEBI:29999"/>
        <dbReference type="ChEBI" id="CHEBI:30616"/>
        <dbReference type="ChEBI" id="CHEBI:83421"/>
        <dbReference type="ChEBI" id="CHEBI:456216"/>
        <dbReference type="EC" id="2.7.11.1"/>
    </reaction>
</comment>
<comment type="subunit">
    <text evidence="2">Component of the EKC/KEOPS complex composed of at least BUD32, CGI121, GON7, KAE1 and PCC1; the whole complex dimerizes.</text>
</comment>
<feature type="region of interest" description="Disordered" evidence="10">
    <location>
        <begin position="289"/>
        <end position="310"/>
    </location>
</feature>
<dbReference type="PANTHER" id="PTHR38248:SF2">
    <property type="entry name" value="FUNK1 11"/>
    <property type="match status" value="1"/>
</dbReference>
<protein>
    <recommendedName>
        <fullName evidence="5">EKC/KEOPS complex subunit BUD32</fullName>
        <ecNumber evidence="3">2.7.11.1</ecNumber>
    </recommendedName>
    <alternativeName>
        <fullName evidence="6 7">Atypical Serine/threonine protein kinase BUD32</fullName>
    </alternativeName>
    <alternativeName>
        <fullName evidence="4">EKC/KEOPS complex subunit bud32</fullName>
    </alternativeName>
</protein>
<gene>
    <name evidence="12" type="ORF">BLGHR1_13463</name>
</gene>
<dbReference type="GO" id="GO:0005524">
    <property type="term" value="F:ATP binding"/>
    <property type="evidence" value="ECO:0007669"/>
    <property type="project" value="InterPro"/>
</dbReference>
<evidence type="ECO:0000313" key="12">
    <source>
        <dbReference type="EMBL" id="SZF02678.1"/>
    </source>
</evidence>
<evidence type="ECO:0000256" key="3">
    <source>
        <dbReference type="ARBA" id="ARBA00012513"/>
    </source>
</evidence>
<evidence type="ECO:0000259" key="11">
    <source>
        <dbReference type="PROSITE" id="PS50011"/>
    </source>
</evidence>
<evidence type="ECO:0000256" key="4">
    <source>
        <dbReference type="ARBA" id="ARBA00013948"/>
    </source>
</evidence>
<dbReference type="EMBL" id="UNSH01000045">
    <property type="protein sequence ID" value="SZF02678.1"/>
    <property type="molecule type" value="Genomic_DNA"/>
</dbReference>
<feature type="region of interest" description="Disordered" evidence="10">
    <location>
        <begin position="578"/>
        <end position="626"/>
    </location>
</feature>
<proteinExistence type="predicted"/>
<dbReference type="AlphaFoldDB" id="A0A383USL1"/>
<dbReference type="Gene3D" id="1.10.510.10">
    <property type="entry name" value="Transferase(Phosphotransferase) domain 1"/>
    <property type="match status" value="1"/>
</dbReference>
<dbReference type="PROSITE" id="PS00109">
    <property type="entry name" value="PROTEIN_KINASE_TYR"/>
    <property type="match status" value="1"/>
</dbReference>
<reference evidence="12 13" key="1">
    <citation type="submission" date="2017-11" db="EMBL/GenBank/DDBJ databases">
        <authorList>
            <person name="Kracher B."/>
        </authorList>
    </citation>
    <scope>NUCLEOTIDE SEQUENCE [LARGE SCALE GENOMIC DNA]</scope>
    <source>
        <strain evidence="12 13">RACE1</strain>
    </source>
</reference>
<evidence type="ECO:0000313" key="13">
    <source>
        <dbReference type="Proteomes" id="UP000275772"/>
    </source>
</evidence>
<dbReference type="VEuPathDB" id="FungiDB:BLGHR1_13463"/>
<feature type="compositionally biased region" description="Basic and acidic residues" evidence="10">
    <location>
        <begin position="614"/>
        <end position="623"/>
    </location>
</feature>
<dbReference type="Pfam" id="PF17667">
    <property type="entry name" value="Pkinase_fungal"/>
    <property type="match status" value="1"/>
</dbReference>
<feature type="region of interest" description="Disordered" evidence="10">
    <location>
        <begin position="666"/>
        <end position="710"/>
    </location>
</feature>
<dbReference type="InterPro" id="IPR040976">
    <property type="entry name" value="Pkinase_fungal"/>
</dbReference>
<name>A0A383USL1_BLUHO</name>